<proteinExistence type="predicted"/>
<evidence type="ECO:0000313" key="3">
    <source>
        <dbReference type="Proteomes" id="UP000328092"/>
    </source>
</evidence>
<accession>A0A508T9W2</accession>
<evidence type="ECO:0000259" key="1">
    <source>
        <dbReference type="Pfam" id="PF09511"/>
    </source>
</evidence>
<comment type="caution">
    <text evidence="2">The sequence shown here is derived from an EMBL/GenBank/DDBJ whole genome shotgun (WGS) entry which is preliminary data.</text>
</comment>
<protein>
    <recommendedName>
        <fullName evidence="1">T4 RNA ligase 1-like N-terminal domain-containing protein</fullName>
    </recommendedName>
</protein>
<evidence type="ECO:0000313" key="2">
    <source>
        <dbReference type="EMBL" id="VIO72315.1"/>
    </source>
</evidence>
<reference evidence="2" key="1">
    <citation type="submission" date="2019-02" db="EMBL/GenBank/DDBJ databases">
        <authorList>
            <person name="Pothier F.J."/>
        </authorList>
    </citation>
    <scope>NUCLEOTIDE SEQUENCE</scope>
    <source>
        <strain evidence="2">CI-1B</strain>
    </source>
</reference>
<dbReference type="EMBL" id="CAADFC020000016">
    <property type="protein sequence ID" value="VIO72315.1"/>
    <property type="molecule type" value="Genomic_DNA"/>
</dbReference>
<dbReference type="RefSeq" id="WP_139482995.1">
    <property type="nucleotide sequence ID" value="NZ_CAADFC020000016.1"/>
</dbReference>
<dbReference type="OrthoDB" id="1310645at2"/>
<feature type="domain" description="T4 RNA ligase 1-like N-terminal" evidence="1">
    <location>
        <begin position="56"/>
        <end position="236"/>
    </location>
</feature>
<keyword evidence="3" id="KW-1185">Reference proteome</keyword>
<name>A0A508T9W2_9BRAD</name>
<dbReference type="Proteomes" id="UP000328092">
    <property type="component" value="Unassembled WGS sequence"/>
</dbReference>
<organism evidence="2 3">
    <name type="scientific">Bradyrhizobium ivorense</name>
    <dbReference type="NCBI Taxonomy" id="2511166"/>
    <lineage>
        <taxon>Bacteria</taxon>
        <taxon>Pseudomonadati</taxon>
        <taxon>Pseudomonadota</taxon>
        <taxon>Alphaproteobacteria</taxon>
        <taxon>Hyphomicrobiales</taxon>
        <taxon>Nitrobacteraceae</taxon>
        <taxon>Bradyrhizobium</taxon>
    </lineage>
</organism>
<dbReference type="InterPro" id="IPR019039">
    <property type="entry name" value="T4-Rnl1-like_N"/>
</dbReference>
<dbReference type="AlphaFoldDB" id="A0A508T9W2"/>
<sequence length="371" mass="41543">MHPARQIPFEDLFDGLEQACVAGMVGQRDCPAGRRLYIYTNRCVYENGWDQFSLLARGLILHPASRRVIATPFPKFFNAGERGLPIPALPFEVFEKVDGSLGIIHHFDGAWRATTKGAFNSHQARWIEDRLAERDLSALVPGTTYLVEAVYPENRIVVRYEAAELVLLAAYREDGSEMTVDELGEVAAAVGWRLARRHAFTSFVDLAAYAKGLPKSEEGFVIRFCDGLRLKVKGDEYSRIHALISRCTPLALWEMISAGDDLDAVRRDIPEEFWGDFDAIRSALTGRIDGIVAKVAATAERFASATDKDIGLQLRSLDPDVQPLIFSWRKAGNKLDARATANLHRMIRPTNNELPGYVPSYAMRRVEEEMS</sequence>
<dbReference type="Pfam" id="PF09511">
    <property type="entry name" value="RNA_lig_T4_1"/>
    <property type="match status" value="1"/>
</dbReference>
<gene>
    <name evidence="2" type="ORF">CI1B_39590</name>
</gene>